<dbReference type="EMBL" id="NJBA01000005">
    <property type="protein sequence ID" value="OWP49858.1"/>
    <property type="molecule type" value="Genomic_DNA"/>
</dbReference>
<dbReference type="RefSeq" id="WP_088418516.1">
    <property type="nucleotide sequence ID" value="NZ_NJBA01000005.1"/>
</dbReference>
<dbReference type="InterPro" id="IPR050320">
    <property type="entry name" value="N5-glutamine_MTase"/>
</dbReference>
<dbReference type="PANTHER" id="PTHR18895">
    <property type="entry name" value="HEMK METHYLTRANSFERASE"/>
    <property type="match status" value="1"/>
</dbReference>
<evidence type="ECO:0000259" key="4">
    <source>
        <dbReference type="Pfam" id="PF05175"/>
    </source>
</evidence>
<dbReference type="GO" id="GO:0003676">
    <property type="term" value="F:nucleic acid binding"/>
    <property type="evidence" value="ECO:0007669"/>
    <property type="project" value="InterPro"/>
</dbReference>
<keyword evidence="1 5" id="KW-0489">Methyltransferase</keyword>
<dbReference type="InterPro" id="IPR002052">
    <property type="entry name" value="DNA_methylase_N6_adenine_CS"/>
</dbReference>
<dbReference type="SUPFAM" id="SSF53335">
    <property type="entry name" value="S-adenosyl-L-methionine-dependent methyltransferases"/>
    <property type="match status" value="1"/>
</dbReference>
<evidence type="ECO:0000256" key="1">
    <source>
        <dbReference type="ARBA" id="ARBA00022603"/>
    </source>
</evidence>
<feature type="domain" description="Methyltransferase small" evidence="4">
    <location>
        <begin position="123"/>
        <end position="252"/>
    </location>
</feature>
<evidence type="ECO:0000313" key="5">
    <source>
        <dbReference type="EMBL" id="OWP49858.1"/>
    </source>
</evidence>
<protein>
    <submittedName>
        <fullName evidence="5">SAM-dependent methyltransferase</fullName>
    </submittedName>
</protein>
<dbReference type="Proteomes" id="UP000198145">
    <property type="component" value="Unassembled WGS sequence"/>
</dbReference>
<dbReference type="PANTHER" id="PTHR18895:SF74">
    <property type="entry name" value="MTRF1L RELEASE FACTOR GLUTAMINE METHYLTRANSFERASE"/>
    <property type="match status" value="1"/>
</dbReference>
<reference evidence="5 6" key="1">
    <citation type="submission" date="2017-06" db="EMBL/GenBank/DDBJ databases">
        <title>Draft genome of Pseudomonas nitroreducens DF05.</title>
        <authorList>
            <person name="Iyer R."/>
        </authorList>
    </citation>
    <scope>NUCLEOTIDE SEQUENCE [LARGE SCALE GENOMIC DNA]</scope>
    <source>
        <strain evidence="5 6">DF05</strain>
    </source>
</reference>
<organism evidence="5 6">
    <name type="scientific">Pseudomonas nitroreducens</name>
    <dbReference type="NCBI Taxonomy" id="46680"/>
    <lineage>
        <taxon>Bacteria</taxon>
        <taxon>Pseudomonadati</taxon>
        <taxon>Pseudomonadota</taxon>
        <taxon>Gammaproteobacteria</taxon>
        <taxon>Pseudomonadales</taxon>
        <taxon>Pseudomonadaceae</taxon>
        <taxon>Pseudomonas</taxon>
    </lineage>
</organism>
<dbReference type="InterPro" id="IPR029063">
    <property type="entry name" value="SAM-dependent_MTases_sf"/>
</dbReference>
<accession>A0A246F894</accession>
<dbReference type="GO" id="GO:0036009">
    <property type="term" value="F:protein-glutamine N-methyltransferase activity"/>
    <property type="evidence" value="ECO:0007669"/>
    <property type="project" value="TreeGrafter"/>
</dbReference>
<name>A0A246F894_PSENT</name>
<keyword evidence="2 5" id="KW-0808">Transferase</keyword>
<dbReference type="CDD" id="cd02440">
    <property type="entry name" value="AdoMet_MTases"/>
    <property type="match status" value="1"/>
</dbReference>
<sequence>MTAFFDTRLQALITLGEELRAENYCFTTVTPATHARVNSRPQNQVAEDLQGVFGWSRLFPDAVISERMLALLETGGLLQREDSQWRSAVRWSSLGGQLFAHSAYPTLESDAVFFGPDTYRFAQALQRHFDSEPTDSVRRAVDIGCGAGPGAILIAQAYPDAEVTAVDINPRALDFTRANACLAGIDDLQIRQSNLLDAIDGQFDLIVANPPYLLDPDERTYRHGGGDLGDGLSLRIVETALERLAPGGSLLLYTGAAVVNGDAPLRRRLDALLADRPVSWRYEEMDPDVFGEELECPAYQQAERIAAVTLTMRRLG</sequence>
<dbReference type="AlphaFoldDB" id="A0A246F894"/>
<dbReference type="PROSITE" id="PS00092">
    <property type="entry name" value="N6_MTASE"/>
    <property type="match status" value="1"/>
</dbReference>
<evidence type="ECO:0000256" key="2">
    <source>
        <dbReference type="ARBA" id="ARBA00022679"/>
    </source>
</evidence>
<dbReference type="Gene3D" id="3.40.50.150">
    <property type="entry name" value="Vaccinia Virus protein VP39"/>
    <property type="match status" value="1"/>
</dbReference>
<dbReference type="InterPro" id="IPR007848">
    <property type="entry name" value="Small_mtfrase_dom"/>
</dbReference>
<evidence type="ECO:0000313" key="6">
    <source>
        <dbReference type="Proteomes" id="UP000198145"/>
    </source>
</evidence>
<comment type="caution">
    <text evidence="5">The sequence shown here is derived from an EMBL/GenBank/DDBJ whole genome shotgun (WGS) entry which is preliminary data.</text>
</comment>
<dbReference type="eggNOG" id="COG2890">
    <property type="taxonomic scope" value="Bacteria"/>
</dbReference>
<dbReference type="GO" id="GO:0032259">
    <property type="term" value="P:methylation"/>
    <property type="evidence" value="ECO:0007669"/>
    <property type="project" value="UniProtKB-KW"/>
</dbReference>
<dbReference type="Pfam" id="PF05175">
    <property type="entry name" value="MTS"/>
    <property type="match status" value="1"/>
</dbReference>
<keyword evidence="3" id="KW-0949">S-adenosyl-L-methionine</keyword>
<proteinExistence type="predicted"/>
<gene>
    <name evidence="5" type="ORF">CEG18_15575</name>
</gene>
<evidence type="ECO:0000256" key="3">
    <source>
        <dbReference type="ARBA" id="ARBA00022691"/>
    </source>
</evidence>